<reference evidence="1" key="1">
    <citation type="submission" date="2014-11" db="EMBL/GenBank/DDBJ databases">
        <authorList>
            <person name="Amaro Gonzalez C."/>
        </authorList>
    </citation>
    <scope>NUCLEOTIDE SEQUENCE</scope>
</reference>
<name>A0A0E9RUF0_ANGAN</name>
<organism evidence="1">
    <name type="scientific">Anguilla anguilla</name>
    <name type="common">European freshwater eel</name>
    <name type="synonym">Muraena anguilla</name>
    <dbReference type="NCBI Taxonomy" id="7936"/>
    <lineage>
        <taxon>Eukaryota</taxon>
        <taxon>Metazoa</taxon>
        <taxon>Chordata</taxon>
        <taxon>Craniata</taxon>
        <taxon>Vertebrata</taxon>
        <taxon>Euteleostomi</taxon>
        <taxon>Actinopterygii</taxon>
        <taxon>Neopterygii</taxon>
        <taxon>Teleostei</taxon>
        <taxon>Anguilliformes</taxon>
        <taxon>Anguillidae</taxon>
        <taxon>Anguilla</taxon>
    </lineage>
</organism>
<protein>
    <submittedName>
        <fullName evidence="1">Uncharacterized protein</fullName>
    </submittedName>
</protein>
<dbReference type="AlphaFoldDB" id="A0A0E9RUF0"/>
<reference evidence="1" key="2">
    <citation type="journal article" date="2015" name="Fish Shellfish Immunol.">
        <title>Early steps in the European eel (Anguilla anguilla)-Vibrio vulnificus interaction in the gills: Role of the RtxA13 toxin.</title>
        <authorList>
            <person name="Callol A."/>
            <person name="Pajuelo D."/>
            <person name="Ebbesson L."/>
            <person name="Teles M."/>
            <person name="MacKenzie S."/>
            <person name="Amaro C."/>
        </authorList>
    </citation>
    <scope>NUCLEOTIDE SEQUENCE</scope>
</reference>
<sequence length="44" mass="4908">MLFHEMIYTHTHTQACTCTYTHTDTHIICVGGVGAGLLFHTQIC</sequence>
<evidence type="ECO:0000313" key="1">
    <source>
        <dbReference type="EMBL" id="JAH32135.1"/>
    </source>
</evidence>
<proteinExistence type="predicted"/>
<accession>A0A0E9RUF0</accession>
<dbReference type="EMBL" id="GBXM01076442">
    <property type="protein sequence ID" value="JAH32135.1"/>
    <property type="molecule type" value="Transcribed_RNA"/>
</dbReference>